<keyword evidence="16" id="KW-1185">Reference proteome</keyword>
<dbReference type="Pfam" id="PF13086">
    <property type="entry name" value="AAA_11"/>
    <property type="match status" value="1"/>
</dbReference>
<dbReference type="GO" id="GO:0003678">
    <property type="term" value="F:DNA helicase activity"/>
    <property type="evidence" value="ECO:0007669"/>
    <property type="project" value="UniProtKB-EC"/>
</dbReference>
<dbReference type="EMBL" id="AP029266">
    <property type="protein sequence ID" value="BFG01523.1"/>
    <property type="molecule type" value="Genomic_DNA"/>
</dbReference>
<comment type="subcellular location">
    <subcellularLocation>
        <location evidence="1">Cytoplasm</location>
        <location evidence="1">Cytoplasmic ribonucleoprotein granule</location>
    </subcellularLocation>
</comment>
<dbReference type="AlphaFoldDB" id="A0AAU9FZD2"/>
<keyword evidence="5 12" id="KW-0479">Metal-binding</keyword>
<evidence type="ECO:0000256" key="2">
    <source>
        <dbReference type="ARBA" id="ARBA00007913"/>
    </source>
</evidence>
<dbReference type="Proteomes" id="UP001500889">
    <property type="component" value="Chromosome A"/>
</dbReference>
<dbReference type="InterPro" id="IPR018999">
    <property type="entry name" value="UPF1_CH/ZBD"/>
</dbReference>
<dbReference type="GO" id="GO:0008270">
    <property type="term" value="F:zinc ion binding"/>
    <property type="evidence" value="ECO:0007669"/>
    <property type="project" value="UniProtKB-UniRule"/>
</dbReference>
<accession>A0AAU9FZD2</accession>
<dbReference type="Gene3D" id="2.40.30.230">
    <property type="match status" value="1"/>
</dbReference>
<gene>
    <name evidence="15" type="ORF">DMAD_01259</name>
</gene>
<sequence length="1218" mass="133562">MSVDTYVPSSALSFLDMDDNELMPGADTQPTQYDYRDFTMPSNSQSQTQGELMEISRRRSVGEMHPRLASITNDLGDLQFEEEDDEHGGSYVKELPPHACKYCGIHDPSTVVMCNNCKKWFCNGRGSTSGSHIINHLVRAKHREVTLHADGPLGETVLECYSCGVRNVFVLGFIPAKADSVVVLLCRQPCAAQNSLKDMNWDQDQWKPLIADRCFLPWLVKQPSEQGQLRARQISAAQINKLEELWKDNIDATFQDLEKPGIDSEPSQVLLRYEDGYQYEKTFGPLVRLEADYDKKLKESATQENIEVRWDVGLNKKTIAYFTLAKTDSDMKLMHGDELRLRYVGEMYSPWNEIGHVIKVPDNFGDDIGLELKSSTNAPVKCSSNFSVDFIWKCTSFDRMTRALRNFAMDRTSVSNFIYSRLLGHGRPDANDDVLFRGVQPKLFSAPNLPDLNRSQVYAVKHALQRPLSLIQGPPGTGKTVTSATIVYQLVKQHGGTVLVCAPSNTAVDQLTEKIHRTNLKVVRVCAKSREAIDSPVSFLALHNQIRSMETNTELKKLQQLKDETGELSSADEKRYRNLKRGTENQLLEAADVICCTCVGAGDGRLSRIKFTSILIDESMQSTEPECMVPVVLGAKQLILVGDHCQLGPVVMCKKAARAGLSQSLFERLVVLGIRPFRLEVQYRMHPELSQFPSNFFYEGSLQNGVCAEDRRLKLDFPWPQPERPMFFLVTQGQEEIAGSGTSFLNRTEAANVEKITTRFLKAGIKPEQIGIITPYEGQRAYLVQYMQYQGSLHSRLYQEIEIASVDAFQGREKDIIIMSCVRSNERQGIGFLNDPRRLNVALTRAKYGIIIVGNPKVLAKQQLWNHLLNFYKDRKVLVEGSLNNLKESLIHFQKPKKLINTMNMGAHFMSTMVADAKEVMVPGSIYDRSGAYNQNRPIASSNQMHQQNGGNFGSPYHSSPLGYGAPSGSNAGAMLNAGSSMAPGGGGGNGNGGGGGGGNGNNNYGNSSTSGGNGGGTGGGSWATAQQPLMQHDSISYISNEHGAAALSNMPVPVGMFMNMSNLPPRFYNQHQQAISAAKQNRGLPPPSTTASSSTGGNYNIAVGPGNGPNPGPNVGNGSASSSSSSNHLVSGGGSKKKFAKSRGGGEQTGSGIGTPFSQQPATMSLQMTQPGGYTLSQQPEMSQDYGQISQMDGLLSQDVSLSVSGERSLNQFSQPY</sequence>
<dbReference type="InterPro" id="IPR047187">
    <property type="entry name" value="SF1_C_Upf1"/>
</dbReference>
<evidence type="ECO:0000256" key="7">
    <source>
        <dbReference type="ARBA" id="ARBA00022771"/>
    </source>
</evidence>
<dbReference type="GO" id="GO:0003723">
    <property type="term" value="F:RNA binding"/>
    <property type="evidence" value="ECO:0007669"/>
    <property type="project" value="InterPro"/>
</dbReference>
<evidence type="ECO:0000256" key="11">
    <source>
        <dbReference type="ARBA" id="ARBA00022840"/>
    </source>
</evidence>
<proteinExistence type="inferred from homology"/>
<evidence type="ECO:0000256" key="6">
    <source>
        <dbReference type="ARBA" id="ARBA00022741"/>
    </source>
</evidence>
<name>A0AAU9FZD2_DROMD</name>
<feature type="compositionally biased region" description="Low complexity" evidence="13">
    <location>
        <begin position="1114"/>
        <end position="1131"/>
    </location>
</feature>
<dbReference type="Pfam" id="PF04851">
    <property type="entry name" value="ResIII"/>
    <property type="match status" value="1"/>
</dbReference>
<dbReference type="InterPro" id="IPR041679">
    <property type="entry name" value="DNA2/NAM7-like_C"/>
</dbReference>
<dbReference type="Pfam" id="PF18141">
    <property type="entry name" value="UPF1_1B_dom"/>
    <property type="match status" value="1"/>
</dbReference>
<feature type="region of interest" description="C3H" evidence="12">
    <location>
        <begin position="100"/>
        <end position="132"/>
    </location>
</feature>
<comment type="similarity">
    <text evidence="2">Belongs to the DNA2/NAM7 helicase family.</text>
</comment>
<dbReference type="InterPro" id="IPR027417">
    <property type="entry name" value="P-loop_NTPase"/>
</dbReference>
<evidence type="ECO:0000313" key="16">
    <source>
        <dbReference type="Proteomes" id="UP001500889"/>
    </source>
</evidence>
<dbReference type="PANTHER" id="PTHR10887">
    <property type="entry name" value="DNA2/NAM7 HELICASE FAMILY"/>
    <property type="match status" value="1"/>
</dbReference>
<dbReference type="InterPro" id="IPR040812">
    <property type="entry name" value="UPF1_1B_dom"/>
</dbReference>
<dbReference type="GO" id="GO:1903313">
    <property type="term" value="P:positive regulation of mRNA metabolic process"/>
    <property type="evidence" value="ECO:0007669"/>
    <property type="project" value="UniProtKB-ARBA"/>
</dbReference>
<keyword evidence="11" id="KW-0067">ATP-binding</keyword>
<dbReference type="SUPFAM" id="SSF52540">
    <property type="entry name" value="P-loop containing nucleoside triphosphate hydrolases"/>
    <property type="match status" value="1"/>
</dbReference>
<feature type="compositionally biased region" description="Gly residues" evidence="13">
    <location>
        <begin position="1012"/>
        <end position="1022"/>
    </location>
</feature>
<feature type="compositionally biased region" description="Low complexity" evidence="13">
    <location>
        <begin position="1002"/>
        <end position="1011"/>
    </location>
</feature>
<dbReference type="InterPro" id="IPR006935">
    <property type="entry name" value="Helicase/UvrB_N"/>
</dbReference>
<dbReference type="EC" id="3.6.4.12" evidence="3"/>
<feature type="region of interest" description="Disordered" evidence="13">
    <location>
        <begin position="1002"/>
        <end position="1025"/>
    </location>
</feature>
<evidence type="ECO:0000256" key="9">
    <source>
        <dbReference type="ARBA" id="ARBA00022806"/>
    </source>
</evidence>
<evidence type="ECO:0000256" key="5">
    <source>
        <dbReference type="ARBA" id="ARBA00022723"/>
    </source>
</evidence>
<dbReference type="CDD" id="cd21400">
    <property type="entry name" value="ZBD_UPF1-like"/>
    <property type="match status" value="1"/>
</dbReference>
<feature type="region of interest" description="CC/SHH/C" evidence="12">
    <location>
        <begin position="114"/>
        <end position="142"/>
    </location>
</feature>
<keyword evidence="7 12" id="KW-0863">Zinc-finger</keyword>
<dbReference type="GO" id="GO:0003724">
    <property type="term" value="F:RNA helicase activity"/>
    <property type="evidence" value="ECO:0007669"/>
    <property type="project" value="InterPro"/>
</dbReference>
<dbReference type="GO" id="GO:0000184">
    <property type="term" value="P:nuclear-transcribed mRNA catabolic process, nonsense-mediated decay"/>
    <property type="evidence" value="ECO:0007669"/>
    <property type="project" value="InterPro"/>
</dbReference>
<evidence type="ECO:0000313" key="15">
    <source>
        <dbReference type="EMBL" id="BFG01523.1"/>
    </source>
</evidence>
<organism evidence="15 16">
    <name type="scientific">Drosophila madeirensis</name>
    <name type="common">Fruit fly</name>
    <dbReference type="NCBI Taxonomy" id="30013"/>
    <lineage>
        <taxon>Eukaryota</taxon>
        <taxon>Metazoa</taxon>
        <taxon>Ecdysozoa</taxon>
        <taxon>Arthropoda</taxon>
        <taxon>Hexapoda</taxon>
        <taxon>Insecta</taxon>
        <taxon>Pterygota</taxon>
        <taxon>Neoptera</taxon>
        <taxon>Endopterygota</taxon>
        <taxon>Diptera</taxon>
        <taxon>Brachycera</taxon>
        <taxon>Muscomorpha</taxon>
        <taxon>Ephydroidea</taxon>
        <taxon>Drosophilidae</taxon>
        <taxon>Drosophila</taxon>
        <taxon>Sophophora</taxon>
    </lineage>
</organism>
<keyword evidence="8" id="KW-0378">Hydrolase</keyword>
<evidence type="ECO:0000256" key="12">
    <source>
        <dbReference type="PROSITE-ProRule" id="PRU01341"/>
    </source>
</evidence>
<evidence type="ECO:0000256" key="13">
    <source>
        <dbReference type="SAM" id="MobiDB-lite"/>
    </source>
</evidence>
<evidence type="ECO:0000256" key="1">
    <source>
        <dbReference type="ARBA" id="ARBA00004331"/>
    </source>
</evidence>
<keyword evidence="6" id="KW-0547">Nucleotide-binding</keyword>
<evidence type="ECO:0000256" key="10">
    <source>
        <dbReference type="ARBA" id="ARBA00022833"/>
    </source>
</evidence>
<dbReference type="GO" id="GO:0036464">
    <property type="term" value="C:cytoplasmic ribonucleoprotein granule"/>
    <property type="evidence" value="ECO:0007669"/>
    <property type="project" value="UniProtKB-SubCell"/>
</dbReference>
<evidence type="ECO:0000256" key="8">
    <source>
        <dbReference type="ARBA" id="ARBA00022801"/>
    </source>
</evidence>
<evidence type="ECO:0000259" key="14">
    <source>
        <dbReference type="PROSITE" id="PS51997"/>
    </source>
</evidence>
<feature type="region of interest" description="C4" evidence="12">
    <location>
        <begin position="160"/>
        <end position="190"/>
    </location>
</feature>
<dbReference type="Pfam" id="PF13087">
    <property type="entry name" value="AAA_12"/>
    <property type="match status" value="1"/>
</dbReference>
<dbReference type="CDD" id="cd18039">
    <property type="entry name" value="DEXXQc_UPF1"/>
    <property type="match status" value="1"/>
</dbReference>
<feature type="region of interest" description="Disordered" evidence="13">
    <location>
        <begin position="1075"/>
        <end position="1191"/>
    </location>
</feature>
<dbReference type="FunFam" id="2.40.30.230:FF:000001">
    <property type="entry name" value="Regulator of nonsense transcripts 1"/>
    <property type="match status" value="1"/>
</dbReference>
<keyword evidence="4" id="KW-0963">Cytoplasm</keyword>
<dbReference type="CDD" id="cd18808">
    <property type="entry name" value="SF1_C_Upf1"/>
    <property type="match status" value="1"/>
</dbReference>
<dbReference type="Pfam" id="PF09416">
    <property type="entry name" value="UPF1_Zn_bind"/>
    <property type="match status" value="1"/>
</dbReference>
<evidence type="ECO:0000256" key="4">
    <source>
        <dbReference type="ARBA" id="ARBA00022490"/>
    </source>
</evidence>
<dbReference type="InterPro" id="IPR041677">
    <property type="entry name" value="DNA2/NAM7_AAA_11"/>
</dbReference>
<feature type="compositionally biased region" description="Polar residues" evidence="13">
    <location>
        <begin position="1157"/>
        <end position="1191"/>
    </location>
</feature>
<reference evidence="15 16" key="1">
    <citation type="submission" date="2024-02" db="EMBL/GenBank/DDBJ databases">
        <title>A chromosome-level genome assembly of Drosophila madeirensis, a fruit fly species endemic to Madeira island.</title>
        <authorList>
            <person name="Tomihara K."/>
            <person name="Llopart A."/>
            <person name="Yamamoto D."/>
        </authorList>
    </citation>
    <scope>NUCLEOTIDE SEQUENCE [LARGE SCALE GENOMIC DNA]</scope>
    <source>
        <strain evidence="15 16">RF1</strain>
    </source>
</reference>
<dbReference type="GO" id="GO:0003677">
    <property type="term" value="F:DNA binding"/>
    <property type="evidence" value="ECO:0007669"/>
    <property type="project" value="InterPro"/>
</dbReference>
<dbReference type="GO" id="GO:0016787">
    <property type="term" value="F:hydrolase activity"/>
    <property type="evidence" value="ECO:0007669"/>
    <property type="project" value="UniProtKB-KW"/>
</dbReference>
<keyword evidence="9" id="KW-0347">Helicase</keyword>
<dbReference type="InterPro" id="IPR045055">
    <property type="entry name" value="DNA2/NAM7-like"/>
</dbReference>
<protein>
    <recommendedName>
        <fullName evidence="3">DNA helicase</fullName>
        <ecNumber evidence="3">3.6.4.12</ecNumber>
    </recommendedName>
</protein>
<dbReference type="FunFam" id="3.40.50.300:FF:000097">
    <property type="entry name" value="Regulator of nonsense transcripts 1"/>
    <property type="match status" value="1"/>
</dbReference>
<evidence type="ECO:0000256" key="3">
    <source>
        <dbReference type="ARBA" id="ARBA00012551"/>
    </source>
</evidence>
<feature type="domain" description="Upf1" evidence="14">
    <location>
        <begin position="92"/>
        <end position="249"/>
    </location>
</feature>
<dbReference type="PANTHER" id="PTHR10887:SF364">
    <property type="entry name" value="REGULATOR OF NONSENSE TRANSCRIPTS 1"/>
    <property type="match status" value="1"/>
</dbReference>
<dbReference type="Gene3D" id="3.40.50.300">
    <property type="entry name" value="P-loop containing nucleotide triphosphate hydrolases"/>
    <property type="match status" value="2"/>
</dbReference>
<dbReference type="CDD" id="cd21407">
    <property type="entry name" value="1B_UPF1-like"/>
    <property type="match status" value="1"/>
</dbReference>
<feature type="region of interest" description="Disordered" evidence="13">
    <location>
        <begin position="942"/>
        <end position="964"/>
    </location>
</feature>
<keyword evidence="10 12" id="KW-0862">Zinc</keyword>
<dbReference type="GO" id="GO:0005524">
    <property type="term" value="F:ATP binding"/>
    <property type="evidence" value="ECO:0007669"/>
    <property type="project" value="UniProtKB-KW"/>
</dbReference>
<dbReference type="PROSITE" id="PS51997">
    <property type="entry name" value="UPF1_CH_RICH"/>
    <property type="match status" value="1"/>
</dbReference>
<feature type="compositionally biased region" description="Gly residues" evidence="13">
    <location>
        <begin position="1144"/>
        <end position="1154"/>
    </location>
</feature>
<dbReference type="Gene3D" id="6.10.140.1240">
    <property type="match status" value="1"/>
</dbReference>